<accession>A0AAT9TVV6</accession>
<organism evidence="1">
    <name type="scientific">Enterocloster phage PMBT24</name>
    <dbReference type="NCBI Taxonomy" id="3025413"/>
    <lineage>
        <taxon>Viruses</taxon>
        <taxon>Duplodnaviria</taxon>
        <taxon>Heunggongvirae</taxon>
        <taxon>Uroviricota</taxon>
        <taxon>Caudoviricetes</taxon>
    </lineage>
</organism>
<sequence>MEVIKIATVVKKIRPITDSYCIKCNRPYPIEDFYKSDNPHHVTGVMPYCKTCTKVMYQDNLKRFKDIRSALWVTCSEVGIPFMEKVYDNLMEKVNKARDEKVLTGTYNYWGNFISSYMALKKKTDKWDSFGVTDVDKSEAIVDVNQEKLRKEKLKQFILDWGEQDEDDYAYLEYRWDFYTEDINLTPAQESLYRKLCISELDYRRAKEKDETGKEQQESILKLMKTLKIDNFTQKKEKTLTEQMLEKQIWEIENTTPAECEDLNKYKDFCNIESDWFKYIVSAVKNLIAGTKEYPLIPKKRD</sequence>
<name>A0AAT9TVV6_9CAUD</name>
<dbReference type="EMBL" id="OQ326496">
    <property type="protein sequence ID" value="WDQ45553.1"/>
    <property type="molecule type" value="Genomic_DNA"/>
</dbReference>
<reference evidence="1" key="2">
    <citation type="journal article" date="2024" name="Heliyon">
        <title>Complete genome sequence of the novel virulent phage PMBT24 infecting Enterocloster bolteae from the human gut.</title>
        <authorList>
            <person name="Sprotte S."/>
            <person name="Brinks E."/>
            <person name="Neve H."/>
            <person name="Franz C.M.A.P."/>
        </authorList>
    </citation>
    <scope>NUCLEOTIDE SEQUENCE</scope>
</reference>
<protein>
    <submittedName>
        <fullName evidence="1">Uncharacterized protein</fullName>
    </submittedName>
</protein>
<evidence type="ECO:0000313" key="1">
    <source>
        <dbReference type="EMBL" id="WDQ45553.1"/>
    </source>
</evidence>
<proteinExistence type="predicted"/>
<reference evidence="1" key="1">
    <citation type="submission" date="2023-01" db="EMBL/GenBank/DDBJ databases">
        <authorList>
            <person name="Sprotte S."/>
            <person name="Brinks E."/>
        </authorList>
    </citation>
    <scope>NUCLEOTIDE SEQUENCE</scope>
</reference>